<dbReference type="GO" id="GO:0016985">
    <property type="term" value="F:mannan endo-1,4-beta-mannosidase activity"/>
    <property type="evidence" value="ECO:0007669"/>
    <property type="project" value="UniProtKB-EC"/>
</dbReference>
<name>A0A316W9K9_9BASI</name>
<dbReference type="PANTHER" id="PTHR31451">
    <property type="match status" value="1"/>
</dbReference>
<dbReference type="GeneID" id="37034776"/>
<feature type="domain" description="Glycoside hydrolase family 5" evidence="8">
    <location>
        <begin position="65"/>
        <end position="528"/>
    </location>
</feature>
<evidence type="ECO:0000256" key="2">
    <source>
        <dbReference type="ARBA" id="ARBA00005641"/>
    </source>
</evidence>
<evidence type="ECO:0000256" key="3">
    <source>
        <dbReference type="ARBA" id="ARBA00012706"/>
    </source>
</evidence>
<dbReference type="SUPFAM" id="SSF51445">
    <property type="entry name" value="(Trans)glycosidases"/>
    <property type="match status" value="1"/>
</dbReference>
<proteinExistence type="inferred from homology"/>
<dbReference type="PANTHER" id="PTHR31451:SF40">
    <property type="entry name" value="GLYCOSIDE HYDROLASE FAMILY 5 DOMAIN-CONTAINING PROTEIN"/>
    <property type="match status" value="1"/>
</dbReference>
<evidence type="ECO:0000256" key="6">
    <source>
        <dbReference type="SAM" id="MobiDB-lite"/>
    </source>
</evidence>
<protein>
    <recommendedName>
        <fullName evidence="3">mannan endo-1,4-beta-mannosidase</fullName>
        <ecNumber evidence="3">3.2.1.78</ecNumber>
    </recommendedName>
</protein>
<keyword evidence="7" id="KW-0732">Signal</keyword>
<evidence type="ECO:0000313" key="10">
    <source>
        <dbReference type="Proteomes" id="UP000245783"/>
    </source>
</evidence>
<evidence type="ECO:0000259" key="8">
    <source>
        <dbReference type="Pfam" id="PF26410"/>
    </source>
</evidence>
<dbReference type="EMBL" id="KZ819354">
    <property type="protein sequence ID" value="PWN45748.1"/>
    <property type="molecule type" value="Genomic_DNA"/>
</dbReference>
<organism evidence="9 10">
    <name type="scientific">Ceraceosorus guamensis</name>
    <dbReference type="NCBI Taxonomy" id="1522189"/>
    <lineage>
        <taxon>Eukaryota</taxon>
        <taxon>Fungi</taxon>
        <taxon>Dikarya</taxon>
        <taxon>Basidiomycota</taxon>
        <taxon>Ustilaginomycotina</taxon>
        <taxon>Exobasidiomycetes</taxon>
        <taxon>Ceraceosorales</taxon>
        <taxon>Ceraceosoraceae</taxon>
        <taxon>Ceraceosorus</taxon>
    </lineage>
</organism>
<dbReference type="Proteomes" id="UP000245783">
    <property type="component" value="Unassembled WGS sequence"/>
</dbReference>
<gene>
    <name evidence="9" type="ORF">IE81DRAFT_320049</name>
</gene>
<feature type="region of interest" description="Disordered" evidence="6">
    <location>
        <begin position="188"/>
        <end position="213"/>
    </location>
</feature>
<keyword evidence="5" id="KW-0326">Glycosidase</keyword>
<dbReference type="InterPro" id="IPR001547">
    <property type="entry name" value="Glyco_hydro_5"/>
</dbReference>
<dbReference type="InParanoid" id="A0A316W9K9"/>
<evidence type="ECO:0000256" key="4">
    <source>
        <dbReference type="ARBA" id="ARBA00022801"/>
    </source>
</evidence>
<accession>A0A316W9K9</accession>
<reference evidence="9 10" key="1">
    <citation type="journal article" date="2018" name="Mol. Biol. Evol.">
        <title>Broad Genomic Sampling Reveals a Smut Pathogenic Ancestry of the Fungal Clade Ustilaginomycotina.</title>
        <authorList>
            <person name="Kijpornyongpan T."/>
            <person name="Mondo S.J."/>
            <person name="Barry K."/>
            <person name="Sandor L."/>
            <person name="Lee J."/>
            <person name="Lipzen A."/>
            <person name="Pangilinan J."/>
            <person name="LaButti K."/>
            <person name="Hainaut M."/>
            <person name="Henrissat B."/>
            <person name="Grigoriev I.V."/>
            <person name="Spatafora J.W."/>
            <person name="Aime M.C."/>
        </authorList>
    </citation>
    <scope>NUCLEOTIDE SEQUENCE [LARGE SCALE GENOMIC DNA]</scope>
    <source>
        <strain evidence="9 10">MCA 4658</strain>
    </source>
</reference>
<dbReference type="STRING" id="1522189.A0A316W9K9"/>
<dbReference type="InterPro" id="IPR045053">
    <property type="entry name" value="MAN-like"/>
</dbReference>
<feature type="signal peptide" evidence="7">
    <location>
        <begin position="1"/>
        <end position="23"/>
    </location>
</feature>
<keyword evidence="4 9" id="KW-0378">Hydrolase</keyword>
<dbReference type="EC" id="3.2.1.78" evidence="3"/>
<dbReference type="OrthoDB" id="406631at2759"/>
<dbReference type="Pfam" id="PF26410">
    <property type="entry name" value="GH5_mannosidase"/>
    <property type="match status" value="1"/>
</dbReference>
<dbReference type="InterPro" id="IPR017853">
    <property type="entry name" value="GH"/>
</dbReference>
<evidence type="ECO:0000256" key="1">
    <source>
        <dbReference type="ARBA" id="ARBA00001678"/>
    </source>
</evidence>
<dbReference type="RefSeq" id="XP_025372908.1">
    <property type="nucleotide sequence ID" value="XM_025512906.1"/>
</dbReference>
<keyword evidence="10" id="KW-1185">Reference proteome</keyword>
<dbReference type="AlphaFoldDB" id="A0A316W9K9"/>
<feature type="chain" id="PRO_5016433690" description="mannan endo-1,4-beta-mannosidase" evidence="7">
    <location>
        <begin position="24"/>
        <end position="534"/>
    </location>
</feature>
<evidence type="ECO:0000256" key="7">
    <source>
        <dbReference type="SAM" id="SignalP"/>
    </source>
</evidence>
<evidence type="ECO:0000256" key="5">
    <source>
        <dbReference type="ARBA" id="ARBA00023295"/>
    </source>
</evidence>
<sequence>MGLLAASTKILVVGAAWLQVVLADIARSADQRTNRQIPIGIGLAAEKQADSPDSHRTEQGAFVRVTVDGRSLYDENGLVYLNGLNYWSCMNLAAPGNKGGDARRFEQEMDQMSAAGVNHLRIMAMSEGHGPFRMNPPVQPRAAEMDEALLMGLDRCLQGARRRAMRVTLVLGNTWHWSGGLPQLVDWTSSSARPSSSHSSANQSHSTHKTEQSGIPYPISWNVSALPQRHDGFAGWGTWTRLGPDVRPYEEFMKYVASFFTNEKAQQMYRVNALAILNRRNAISGRLYKEDPTILAWEPLNEPQVTPRPTNETWLGGHLPLAPSNLADPLLRWHRNTTMLIRQQAPSQLITTGFESKQGEWWFRQLHEDPNVDFACAHMWPQNWQWYDMLNGSQSNLNHAVRVSLQYLREIERWTQELGKPVLLEEFGMPRDNWLNAEKSYLYSSNTSTSSRDRLFEQVLIQILGSFEHRKGWIGAVPWAYAGAYRPERQRLNKYGMLWAGDPPHEAPGWYSVYDTDEAMRLLKEQSKWTATSA</sequence>
<feature type="compositionally biased region" description="Low complexity" evidence="6">
    <location>
        <begin position="189"/>
        <end position="205"/>
    </location>
</feature>
<comment type="similarity">
    <text evidence="2">Belongs to the glycosyl hydrolase 5 (cellulase A) family.</text>
</comment>
<comment type="catalytic activity">
    <reaction evidence="1">
        <text>Random hydrolysis of (1-&gt;4)-beta-D-mannosidic linkages in mannans, galactomannans and glucomannans.</text>
        <dbReference type="EC" id="3.2.1.78"/>
    </reaction>
</comment>
<evidence type="ECO:0000313" key="9">
    <source>
        <dbReference type="EMBL" id="PWN45748.1"/>
    </source>
</evidence>
<dbReference type="Gene3D" id="3.20.20.80">
    <property type="entry name" value="Glycosidases"/>
    <property type="match status" value="1"/>
</dbReference>